<dbReference type="PANTHER" id="PTHR43649:SF33">
    <property type="entry name" value="POLYGALACTURONAN_RHAMNOGALACTURONAN-BINDING PROTEIN YTCQ"/>
    <property type="match status" value="1"/>
</dbReference>
<dbReference type="AlphaFoldDB" id="A0A7H0HNT3"/>
<keyword evidence="3" id="KW-0472">Membrane</keyword>
<dbReference type="KEGG" id="sgj:IAG43_04135"/>
<organism evidence="7 8">
    <name type="scientific">Streptomyces genisteinicus</name>
    <dbReference type="NCBI Taxonomy" id="2768068"/>
    <lineage>
        <taxon>Bacteria</taxon>
        <taxon>Bacillati</taxon>
        <taxon>Actinomycetota</taxon>
        <taxon>Actinomycetes</taxon>
        <taxon>Kitasatosporales</taxon>
        <taxon>Streptomycetaceae</taxon>
        <taxon>Streptomyces</taxon>
    </lineage>
</organism>
<accession>A0A7H0HNT3</accession>
<proteinExistence type="predicted"/>
<dbReference type="InterPro" id="IPR050490">
    <property type="entry name" value="Bact_solute-bd_prot1"/>
</dbReference>
<protein>
    <submittedName>
        <fullName evidence="7">Extracellular solute-binding protein</fullName>
    </submittedName>
</protein>
<feature type="signal peptide" evidence="6">
    <location>
        <begin position="1"/>
        <end position="33"/>
    </location>
</feature>
<dbReference type="RefSeq" id="WP_187739399.1">
    <property type="nucleotide sequence ID" value="NZ_CP060825.1"/>
</dbReference>
<sequence>MRRPPDRPTPQAPPSRRGVMGAALMAALAAATAGCGTAASRDPDGPLTLWSALRGTDALVAEWNARHPEDPVVFDMVTSGLAGGNAKLSNAAQAGNAPDIVSLVDADLPSFAIDGVCADLTGMVPPRLRTALGPQAWTNGEIGGRIYGIPLDLGPMLLVYREDIFAAHGIEVPTTWAEYREAARRLRRDARGVRLGTFHPNAYNVLAAHAMQSGGQWFRTDDDGWTVDFLDDPTLRVAAYWQRLVDEDLLMVAPGSSQEWMSALAGGRVASHLVGPWGLAALSRTVPDTAGRWRAAPLPQWDPDRPVVGTDGVSVHVVTADSNRKERALRFLEWLTTAPEAITARLSSGTSSLFPAAPALVDAASRQFEPDFYAGQDLYGLVTGQARLLRTGWTWGPRMQATATSLHHGLARLTYGTTITDALRAAEAETLPDMRSLGLSVRTS</sequence>
<dbReference type="SUPFAM" id="SSF53850">
    <property type="entry name" value="Periplasmic binding protein-like II"/>
    <property type="match status" value="1"/>
</dbReference>
<evidence type="ECO:0000256" key="2">
    <source>
        <dbReference type="ARBA" id="ARBA00022729"/>
    </source>
</evidence>
<dbReference type="Gene3D" id="3.40.190.10">
    <property type="entry name" value="Periplasmic binding protein-like II"/>
    <property type="match status" value="1"/>
</dbReference>
<dbReference type="Pfam" id="PF01547">
    <property type="entry name" value="SBP_bac_1"/>
    <property type="match status" value="1"/>
</dbReference>
<name>A0A7H0HNT3_9ACTN</name>
<keyword evidence="1" id="KW-1003">Cell membrane</keyword>
<keyword evidence="5" id="KW-0449">Lipoprotein</keyword>
<evidence type="ECO:0000313" key="7">
    <source>
        <dbReference type="EMBL" id="QNP62199.1"/>
    </source>
</evidence>
<dbReference type="Proteomes" id="UP000516230">
    <property type="component" value="Chromosome"/>
</dbReference>
<evidence type="ECO:0000256" key="4">
    <source>
        <dbReference type="ARBA" id="ARBA00023139"/>
    </source>
</evidence>
<evidence type="ECO:0000256" key="6">
    <source>
        <dbReference type="SAM" id="SignalP"/>
    </source>
</evidence>
<evidence type="ECO:0000256" key="3">
    <source>
        <dbReference type="ARBA" id="ARBA00023136"/>
    </source>
</evidence>
<dbReference type="PROSITE" id="PS51257">
    <property type="entry name" value="PROKAR_LIPOPROTEIN"/>
    <property type="match status" value="1"/>
</dbReference>
<evidence type="ECO:0000256" key="5">
    <source>
        <dbReference type="ARBA" id="ARBA00023288"/>
    </source>
</evidence>
<dbReference type="InterPro" id="IPR006059">
    <property type="entry name" value="SBP"/>
</dbReference>
<dbReference type="PROSITE" id="PS51318">
    <property type="entry name" value="TAT"/>
    <property type="match status" value="1"/>
</dbReference>
<evidence type="ECO:0000313" key="8">
    <source>
        <dbReference type="Proteomes" id="UP000516230"/>
    </source>
</evidence>
<keyword evidence="8" id="KW-1185">Reference proteome</keyword>
<feature type="chain" id="PRO_5039531477" evidence="6">
    <location>
        <begin position="34"/>
        <end position="444"/>
    </location>
</feature>
<reference evidence="7 8" key="1">
    <citation type="submission" date="2020-08" db="EMBL/GenBank/DDBJ databases">
        <title>A novel species.</title>
        <authorList>
            <person name="Gao J."/>
        </authorList>
    </citation>
    <scope>NUCLEOTIDE SEQUENCE [LARGE SCALE GENOMIC DNA]</scope>
    <source>
        <strain evidence="7 8">CRPJ-33</strain>
    </source>
</reference>
<keyword evidence="2 6" id="KW-0732">Signal</keyword>
<dbReference type="EMBL" id="CP060825">
    <property type="protein sequence ID" value="QNP62199.1"/>
    <property type="molecule type" value="Genomic_DNA"/>
</dbReference>
<dbReference type="InterPro" id="IPR006311">
    <property type="entry name" value="TAT_signal"/>
</dbReference>
<gene>
    <name evidence="7" type="ORF">IAG43_04135</name>
</gene>
<dbReference type="PANTHER" id="PTHR43649">
    <property type="entry name" value="ARABINOSE-BINDING PROTEIN-RELATED"/>
    <property type="match status" value="1"/>
</dbReference>
<keyword evidence="4" id="KW-0564">Palmitate</keyword>
<evidence type="ECO:0000256" key="1">
    <source>
        <dbReference type="ARBA" id="ARBA00022475"/>
    </source>
</evidence>